<accession>A0A0P9GZS3</accession>
<feature type="region of interest" description="Disordered" evidence="1">
    <location>
        <begin position="197"/>
        <end position="264"/>
    </location>
</feature>
<protein>
    <submittedName>
        <fullName evidence="2">Uncharacterized protein</fullName>
    </submittedName>
</protein>
<proteinExistence type="predicted"/>
<dbReference type="RefSeq" id="XP_018268980.1">
    <property type="nucleotide sequence ID" value="XM_018414808.1"/>
</dbReference>
<evidence type="ECO:0000313" key="2">
    <source>
        <dbReference type="EMBL" id="KPV72931.1"/>
    </source>
</evidence>
<feature type="compositionally biased region" description="Basic and acidic residues" evidence="1">
    <location>
        <begin position="225"/>
        <end position="242"/>
    </location>
</feature>
<reference evidence="2 3" key="1">
    <citation type="journal article" date="2015" name="Front. Microbiol.">
        <title>Genome sequence of the plant growth promoting endophytic yeast Rhodotorula graminis WP1.</title>
        <authorList>
            <person name="Firrincieli A."/>
            <person name="Otillar R."/>
            <person name="Salamov A."/>
            <person name="Schmutz J."/>
            <person name="Khan Z."/>
            <person name="Redman R.S."/>
            <person name="Fleck N.D."/>
            <person name="Lindquist E."/>
            <person name="Grigoriev I.V."/>
            <person name="Doty S.L."/>
        </authorList>
    </citation>
    <scope>NUCLEOTIDE SEQUENCE [LARGE SCALE GENOMIC DNA]</scope>
    <source>
        <strain evidence="2 3">WP1</strain>
    </source>
</reference>
<dbReference type="AlphaFoldDB" id="A0A0P9GZS3"/>
<gene>
    <name evidence="2" type="ORF">RHOBADRAFT_46521</name>
</gene>
<dbReference type="EMBL" id="KQ474085">
    <property type="protein sequence ID" value="KPV72931.1"/>
    <property type="molecule type" value="Genomic_DNA"/>
</dbReference>
<sequence>MLVRPDLTGLANDEIDGFEHDMDAAEKTWDEVRLIEPASFALALVAADRATVAHNAAEARLVAARCDPATPRRRLAGLEQASDEAEAVRVSAERVLMHQYSDHLLAVGDKKRKKLEQISRAIQKWLKEPDNVTDWARQARDRALKIRPNTSRDGAAAYLNELECARIGYALARYFDALADEAVDDLHLRARASATEPGMRTVERGSALGAIAERPDEDRVEEDEANRAERRRVEREARDRARAGRPATGRRRRAEAKNESCRVQ</sequence>
<dbReference type="Proteomes" id="UP000053890">
    <property type="component" value="Unassembled WGS sequence"/>
</dbReference>
<name>A0A0P9GZS3_RHOGW</name>
<dbReference type="GeneID" id="28975256"/>
<organism evidence="2 3">
    <name type="scientific">Rhodotorula graminis (strain WP1)</name>
    <dbReference type="NCBI Taxonomy" id="578459"/>
    <lineage>
        <taxon>Eukaryota</taxon>
        <taxon>Fungi</taxon>
        <taxon>Dikarya</taxon>
        <taxon>Basidiomycota</taxon>
        <taxon>Pucciniomycotina</taxon>
        <taxon>Microbotryomycetes</taxon>
        <taxon>Sporidiobolales</taxon>
        <taxon>Sporidiobolaceae</taxon>
        <taxon>Rhodotorula</taxon>
    </lineage>
</organism>
<feature type="compositionally biased region" description="Basic and acidic residues" evidence="1">
    <location>
        <begin position="255"/>
        <end position="264"/>
    </location>
</feature>
<evidence type="ECO:0000313" key="3">
    <source>
        <dbReference type="Proteomes" id="UP000053890"/>
    </source>
</evidence>
<evidence type="ECO:0000256" key="1">
    <source>
        <dbReference type="SAM" id="MobiDB-lite"/>
    </source>
</evidence>
<keyword evidence="3" id="KW-1185">Reference proteome</keyword>